<evidence type="ECO:0000256" key="1">
    <source>
        <dbReference type="ARBA" id="ARBA00022741"/>
    </source>
</evidence>
<protein>
    <submittedName>
        <fullName evidence="7">Allophanate hydrolase</fullName>
    </submittedName>
</protein>
<dbReference type="GO" id="GO:0016787">
    <property type="term" value="F:hydrolase activity"/>
    <property type="evidence" value="ECO:0007669"/>
    <property type="project" value="UniProtKB-KW"/>
</dbReference>
<dbReference type="GO" id="GO:0005524">
    <property type="term" value="F:ATP binding"/>
    <property type="evidence" value="ECO:0007669"/>
    <property type="project" value="UniProtKB-KW"/>
</dbReference>
<evidence type="ECO:0000259" key="6">
    <source>
        <dbReference type="SMART" id="SM00797"/>
    </source>
</evidence>
<dbReference type="RefSeq" id="WP_229731012.1">
    <property type="nucleotide sequence ID" value="NZ_BMHO01000001.1"/>
</dbReference>
<dbReference type="PANTHER" id="PTHR43309:SF3">
    <property type="entry name" value="5-OXOPROLINASE SUBUNIT C"/>
    <property type="match status" value="1"/>
</dbReference>
<accession>A0A916Y9K3</accession>
<keyword evidence="3" id="KW-0067">ATP-binding</keyword>
<organism evidence="7 8">
    <name type="scientific">Microbacterium faecale</name>
    <dbReference type="NCBI Taxonomy" id="1804630"/>
    <lineage>
        <taxon>Bacteria</taxon>
        <taxon>Bacillati</taxon>
        <taxon>Actinomycetota</taxon>
        <taxon>Actinomycetes</taxon>
        <taxon>Micrococcales</taxon>
        <taxon>Microbacteriaceae</taxon>
        <taxon>Microbacterium</taxon>
    </lineage>
</organism>
<dbReference type="SMART" id="SM00796">
    <property type="entry name" value="AHS1"/>
    <property type="match status" value="1"/>
</dbReference>
<keyword evidence="2 7" id="KW-0378">Hydrolase</keyword>
<reference evidence="7" key="1">
    <citation type="journal article" date="2014" name="Int. J. Syst. Evol. Microbiol.">
        <title>Complete genome sequence of Corynebacterium casei LMG S-19264T (=DSM 44701T), isolated from a smear-ripened cheese.</title>
        <authorList>
            <consortium name="US DOE Joint Genome Institute (JGI-PGF)"/>
            <person name="Walter F."/>
            <person name="Albersmeier A."/>
            <person name="Kalinowski J."/>
            <person name="Ruckert C."/>
        </authorList>
    </citation>
    <scope>NUCLEOTIDE SEQUENCE</scope>
    <source>
        <strain evidence="7">CGMCC 1.15152</strain>
    </source>
</reference>
<dbReference type="NCBIfam" id="TIGR00724">
    <property type="entry name" value="urea_amlyse_rel"/>
    <property type="match status" value="1"/>
</dbReference>
<dbReference type="InterPro" id="IPR003833">
    <property type="entry name" value="CT_C_D"/>
</dbReference>
<sequence length="535" mass="55660">MIEAVRWAGERAFLVELSTLEEVMAFDARLRADPVGQRDQVPAARTVLLTFETAARARRAATRIRDVELSPVAVEAGTEIGIDVVYDGEDLDEVATLIGLSRDAVISAHADVPWIAAFGGFAPGFAYLTGDDPRLDVPRREAARPAVPAGSVALAGGFSAVYPRRSPGGWRLLGRSDAPLWDPQRDQPALIQPGDVVRFRAVREVAAARAAPAPAAPRSADPPAPRGGLRVLQPGLLALVEDLGRPGRAGIGVTQSGAADPRSARLANRVVGNARSAAVVEVLLGGLHVRAEGHQVVALTGADTGAVLTRDGDEEPVAPGRARLLRDGETLSLGHPATGLRTYLAVRGGVDVPSVLGSRSTDRLSGIGPEPLAAGDLVPAGSAAVAAVSAPVPAETPAPASIEVRVRFGPREDRFDAAERRRLLSTTWIVGPQSDRVGVRLAPADGSAPLAVRDADLPSEGMVAGGIQVPPSGEPVVFGADHPVTGGYPVIAVVLASDLPVIAQLPPGSRLRFRESDPSRFEPADALPASCQRRD</sequence>
<evidence type="ECO:0000256" key="3">
    <source>
        <dbReference type="ARBA" id="ARBA00022840"/>
    </source>
</evidence>
<evidence type="ECO:0000313" key="8">
    <source>
        <dbReference type="Proteomes" id="UP000633205"/>
    </source>
</evidence>
<name>A0A916Y9K3_9MICO</name>
<feature type="compositionally biased region" description="Basic and acidic residues" evidence="4">
    <location>
        <begin position="512"/>
        <end position="523"/>
    </location>
</feature>
<evidence type="ECO:0000256" key="2">
    <source>
        <dbReference type="ARBA" id="ARBA00022801"/>
    </source>
</evidence>
<evidence type="ECO:0000313" key="7">
    <source>
        <dbReference type="EMBL" id="GGD35880.1"/>
    </source>
</evidence>
<keyword evidence="8" id="KW-1185">Reference proteome</keyword>
<evidence type="ECO:0000259" key="5">
    <source>
        <dbReference type="SMART" id="SM00796"/>
    </source>
</evidence>
<dbReference type="Proteomes" id="UP000633205">
    <property type="component" value="Unassembled WGS sequence"/>
</dbReference>
<dbReference type="SMART" id="SM00797">
    <property type="entry name" value="AHS2"/>
    <property type="match status" value="1"/>
</dbReference>
<dbReference type="PANTHER" id="PTHR43309">
    <property type="entry name" value="5-OXOPROLINASE SUBUNIT C"/>
    <property type="match status" value="1"/>
</dbReference>
<evidence type="ECO:0000256" key="4">
    <source>
        <dbReference type="SAM" id="MobiDB-lite"/>
    </source>
</evidence>
<dbReference type="Gene3D" id="2.40.100.10">
    <property type="entry name" value="Cyclophilin-like"/>
    <property type="match status" value="2"/>
</dbReference>
<gene>
    <name evidence="7" type="ORF">GCM10010915_15570</name>
</gene>
<dbReference type="InterPro" id="IPR029000">
    <property type="entry name" value="Cyclophilin-like_dom_sf"/>
</dbReference>
<proteinExistence type="predicted"/>
<feature type="domain" description="Carboxyltransferase" evidence="5">
    <location>
        <begin position="3"/>
        <end position="191"/>
    </location>
</feature>
<keyword evidence="1" id="KW-0547">Nucleotide-binding</keyword>
<feature type="region of interest" description="Disordered" evidence="4">
    <location>
        <begin position="512"/>
        <end position="535"/>
    </location>
</feature>
<feature type="domain" description="Carboxyltransferase" evidence="6">
    <location>
        <begin position="250"/>
        <end position="534"/>
    </location>
</feature>
<dbReference type="Pfam" id="PF02626">
    <property type="entry name" value="CT_A_B"/>
    <property type="match status" value="1"/>
</dbReference>
<dbReference type="InterPro" id="IPR003778">
    <property type="entry name" value="CT_A_B"/>
</dbReference>
<reference evidence="7" key="2">
    <citation type="submission" date="2020-09" db="EMBL/GenBank/DDBJ databases">
        <authorList>
            <person name="Sun Q."/>
            <person name="Zhou Y."/>
        </authorList>
    </citation>
    <scope>NUCLEOTIDE SEQUENCE</scope>
    <source>
        <strain evidence="7">CGMCC 1.15152</strain>
    </source>
</reference>
<dbReference type="InterPro" id="IPR052708">
    <property type="entry name" value="PxpC"/>
</dbReference>
<dbReference type="AlphaFoldDB" id="A0A916Y9K3"/>
<dbReference type="Gene3D" id="3.30.1360.40">
    <property type="match status" value="1"/>
</dbReference>
<dbReference type="SUPFAM" id="SSF50891">
    <property type="entry name" value="Cyclophilin-like"/>
    <property type="match status" value="2"/>
</dbReference>
<dbReference type="EMBL" id="BMHO01000001">
    <property type="protein sequence ID" value="GGD35880.1"/>
    <property type="molecule type" value="Genomic_DNA"/>
</dbReference>
<dbReference type="Pfam" id="PF02682">
    <property type="entry name" value="CT_C_D"/>
    <property type="match status" value="1"/>
</dbReference>
<comment type="caution">
    <text evidence="7">The sequence shown here is derived from an EMBL/GenBank/DDBJ whole genome shotgun (WGS) entry which is preliminary data.</text>
</comment>